<feature type="non-terminal residue" evidence="2">
    <location>
        <position position="218"/>
    </location>
</feature>
<feature type="non-terminal residue" evidence="2">
    <location>
        <position position="1"/>
    </location>
</feature>
<organism evidence="2 3">
    <name type="scientific">Hymenolepis diminuta</name>
    <name type="common">Rat tapeworm</name>
    <dbReference type="NCBI Taxonomy" id="6216"/>
    <lineage>
        <taxon>Eukaryota</taxon>
        <taxon>Metazoa</taxon>
        <taxon>Spiralia</taxon>
        <taxon>Lophotrochozoa</taxon>
        <taxon>Platyhelminthes</taxon>
        <taxon>Cestoda</taxon>
        <taxon>Eucestoda</taxon>
        <taxon>Cyclophyllidea</taxon>
        <taxon>Hymenolepididae</taxon>
        <taxon>Hymenolepis</taxon>
    </lineage>
</organism>
<sequence>ILLRNSKRKLIIAPLTSIFKKKPRNFYAKVHFRPNSVEMDEPVDFNEEYDAYLQTKIPAYEISPKNAKISNVLIKGPQYPTASSIVRVGNGRVSTIALKQLPSMHPPVSEIGGTYYVMENIHQNDLNPKSHSSKESTPVHSQRSPASTRSIKSETNPLPGHANVNIIVHNDFEKNFSAHQMNTLDSTDKPAKVFRIAPNLPPIGSTRNTIRIELDPST</sequence>
<name>A0A564ZF49_HYMDI</name>
<dbReference type="EMBL" id="CABIJS010000719">
    <property type="protein sequence ID" value="VUZ57683.1"/>
    <property type="molecule type" value="Genomic_DNA"/>
</dbReference>
<feature type="region of interest" description="Disordered" evidence="1">
    <location>
        <begin position="125"/>
        <end position="161"/>
    </location>
</feature>
<feature type="compositionally biased region" description="Polar residues" evidence="1">
    <location>
        <begin position="125"/>
        <end position="156"/>
    </location>
</feature>
<reference evidence="2 3" key="1">
    <citation type="submission" date="2019-07" db="EMBL/GenBank/DDBJ databases">
        <authorList>
            <person name="Jastrzebski P J."/>
            <person name="Paukszto L."/>
            <person name="Jastrzebski P J."/>
        </authorList>
    </citation>
    <scope>NUCLEOTIDE SEQUENCE [LARGE SCALE GENOMIC DNA]</scope>
    <source>
        <strain evidence="2 3">WMS-il1</strain>
    </source>
</reference>
<accession>A0A564ZF49</accession>
<gene>
    <name evidence="2" type="ORF">WMSIL1_LOCUS15091</name>
</gene>
<proteinExistence type="predicted"/>
<protein>
    <submittedName>
        <fullName evidence="2">Uncharacterized protein</fullName>
    </submittedName>
</protein>
<dbReference type="AlphaFoldDB" id="A0A564ZF49"/>
<dbReference type="Proteomes" id="UP000321570">
    <property type="component" value="Unassembled WGS sequence"/>
</dbReference>
<keyword evidence="3" id="KW-1185">Reference proteome</keyword>
<evidence type="ECO:0000313" key="3">
    <source>
        <dbReference type="Proteomes" id="UP000321570"/>
    </source>
</evidence>
<evidence type="ECO:0000256" key="1">
    <source>
        <dbReference type="SAM" id="MobiDB-lite"/>
    </source>
</evidence>
<evidence type="ECO:0000313" key="2">
    <source>
        <dbReference type="EMBL" id="VUZ57683.1"/>
    </source>
</evidence>